<feature type="region of interest" description="Disordered" evidence="1">
    <location>
        <begin position="48"/>
        <end position="68"/>
    </location>
</feature>
<comment type="caution">
    <text evidence="2">The sequence shown here is derived from an EMBL/GenBank/DDBJ whole genome shotgun (WGS) entry which is preliminary data.</text>
</comment>
<sequence>MRFASACYNGYVKDNKVRHKWCVEVKFIDEIPQGQQKDPGKVLQQLESQGTAGRGIAVRGENNASTKL</sequence>
<gene>
    <name evidence="2" type="ORF">EMCG_09721</name>
</gene>
<proteinExistence type="predicted"/>
<evidence type="ECO:0000313" key="2">
    <source>
        <dbReference type="EMBL" id="KKZ64289.1"/>
    </source>
</evidence>
<name>A0A0G2J2P6_9EURO</name>
<dbReference type="AlphaFoldDB" id="A0A0G2J2P6"/>
<dbReference type="EMBL" id="LCZI01000811">
    <property type="protein sequence ID" value="KKZ64289.1"/>
    <property type="molecule type" value="Genomic_DNA"/>
</dbReference>
<reference evidence="3" key="1">
    <citation type="journal article" date="2015" name="PLoS Genet.">
        <title>The dynamic genome and transcriptome of the human fungal pathogen Blastomyces and close relative Emmonsia.</title>
        <authorList>
            <person name="Munoz J.F."/>
            <person name="Gauthier G.M."/>
            <person name="Desjardins C.A."/>
            <person name="Gallo J.E."/>
            <person name="Holder J."/>
            <person name="Sullivan T.D."/>
            <person name="Marty A.J."/>
            <person name="Carmen J.C."/>
            <person name="Chen Z."/>
            <person name="Ding L."/>
            <person name="Gujja S."/>
            <person name="Magrini V."/>
            <person name="Misas E."/>
            <person name="Mitreva M."/>
            <person name="Priest M."/>
            <person name="Saif S."/>
            <person name="Whiston E.A."/>
            <person name="Young S."/>
            <person name="Zeng Q."/>
            <person name="Goldman W.E."/>
            <person name="Mardis E.R."/>
            <person name="Taylor J.W."/>
            <person name="McEwen J.G."/>
            <person name="Clay O.K."/>
            <person name="Klein B.S."/>
            <person name="Cuomo C.A."/>
        </authorList>
    </citation>
    <scope>NUCLEOTIDE SEQUENCE [LARGE SCALE GENOMIC DNA]</scope>
    <source>
        <strain evidence="3">UAMH 3008</strain>
    </source>
</reference>
<evidence type="ECO:0000256" key="1">
    <source>
        <dbReference type="SAM" id="MobiDB-lite"/>
    </source>
</evidence>
<dbReference type="Proteomes" id="UP000034164">
    <property type="component" value="Unassembled WGS sequence"/>
</dbReference>
<dbReference type="VEuPathDB" id="FungiDB:EMCG_09721"/>
<protein>
    <submittedName>
        <fullName evidence="2">Uncharacterized protein</fullName>
    </submittedName>
</protein>
<organism evidence="2 3">
    <name type="scientific">[Emmonsia] crescens</name>
    <dbReference type="NCBI Taxonomy" id="73230"/>
    <lineage>
        <taxon>Eukaryota</taxon>
        <taxon>Fungi</taxon>
        <taxon>Dikarya</taxon>
        <taxon>Ascomycota</taxon>
        <taxon>Pezizomycotina</taxon>
        <taxon>Eurotiomycetes</taxon>
        <taxon>Eurotiomycetidae</taxon>
        <taxon>Onygenales</taxon>
        <taxon>Ajellomycetaceae</taxon>
        <taxon>Emergomyces</taxon>
    </lineage>
</organism>
<evidence type="ECO:0000313" key="3">
    <source>
        <dbReference type="Proteomes" id="UP000034164"/>
    </source>
</evidence>
<accession>A0A0G2J2P6</accession>